<dbReference type="Proteomes" id="UP000243686">
    <property type="component" value="Unassembled WGS sequence"/>
</dbReference>
<dbReference type="AlphaFoldDB" id="A0A1S8WKC4"/>
<dbReference type="GO" id="GO:0006777">
    <property type="term" value="P:Mo-molybdopterin cofactor biosynthetic process"/>
    <property type="evidence" value="ECO:0007669"/>
    <property type="project" value="UniProtKB-KW"/>
</dbReference>
<dbReference type="PANTHER" id="PTHR22960:SF0">
    <property type="entry name" value="MOLYBDENUM COFACTOR BIOSYNTHESIS PROTEIN 1"/>
    <property type="match status" value="1"/>
</dbReference>
<evidence type="ECO:0000313" key="3">
    <source>
        <dbReference type="EMBL" id="OON14892.1"/>
    </source>
</evidence>
<name>A0A1S8WKC4_OPIVI</name>
<evidence type="ECO:0000256" key="2">
    <source>
        <dbReference type="ARBA" id="ARBA00023150"/>
    </source>
</evidence>
<evidence type="ECO:0008006" key="5">
    <source>
        <dbReference type="Google" id="ProtNLM"/>
    </source>
</evidence>
<keyword evidence="2" id="KW-0501">Molybdenum cofactor biosynthesis</keyword>
<organism evidence="3 4">
    <name type="scientific">Opisthorchis viverrini</name>
    <name type="common">Southeast Asian liver fluke</name>
    <dbReference type="NCBI Taxonomy" id="6198"/>
    <lineage>
        <taxon>Eukaryota</taxon>
        <taxon>Metazoa</taxon>
        <taxon>Spiralia</taxon>
        <taxon>Lophotrochozoa</taxon>
        <taxon>Platyhelminthes</taxon>
        <taxon>Trematoda</taxon>
        <taxon>Digenea</taxon>
        <taxon>Opisthorchiida</taxon>
        <taxon>Opisthorchiata</taxon>
        <taxon>Opisthorchiidae</taxon>
        <taxon>Opisthorchis</taxon>
    </lineage>
</organism>
<dbReference type="EMBL" id="KV906349">
    <property type="protein sequence ID" value="OON14892.1"/>
    <property type="molecule type" value="Genomic_DNA"/>
</dbReference>
<dbReference type="Gene3D" id="3.20.20.70">
    <property type="entry name" value="Aldolase class I"/>
    <property type="match status" value="1"/>
</dbReference>
<keyword evidence="4" id="KW-1185">Reference proteome</keyword>
<evidence type="ECO:0000313" key="4">
    <source>
        <dbReference type="Proteomes" id="UP000243686"/>
    </source>
</evidence>
<protein>
    <recommendedName>
        <fullName evidence="5">Radical SAM core domain-containing protein</fullName>
    </recommendedName>
</protein>
<comment type="pathway">
    <text evidence="1">Cofactor biosynthesis; molybdopterin biosynthesis.</text>
</comment>
<dbReference type="InterPro" id="IPR050105">
    <property type="entry name" value="MoCo_biosynth_MoaA/MoaC"/>
</dbReference>
<dbReference type="InterPro" id="IPR058240">
    <property type="entry name" value="rSAM_sf"/>
</dbReference>
<dbReference type="SUPFAM" id="SSF102114">
    <property type="entry name" value="Radical SAM enzymes"/>
    <property type="match status" value="1"/>
</dbReference>
<accession>A0A1S8WKC4</accession>
<dbReference type="GO" id="GO:0061799">
    <property type="term" value="F:cyclic pyranopterin monophosphate synthase activity"/>
    <property type="evidence" value="ECO:0007669"/>
    <property type="project" value="TreeGrafter"/>
</dbReference>
<dbReference type="PANTHER" id="PTHR22960">
    <property type="entry name" value="MOLYBDOPTERIN COFACTOR SYNTHESIS PROTEIN A"/>
    <property type="match status" value="1"/>
</dbReference>
<gene>
    <name evidence="3" type="ORF">X801_09314</name>
</gene>
<proteinExistence type="predicted"/>
<reference evidence="3 4" key="1">
    <citation type="submission" date="2015-03" db="EMBL/GenBank/DDBJ databases">
        <title>Draft genome of the nematode, Opisthorchis viverrini.</title>
        <authorList>
            <person name="Mitreva M."/>
        </authorList>
    </citation>
    <scope>NUCLEOTIDE SEQUENCE [LARGE SCALE GENOMIC DNA]</scope>
    <source>
        <strain evidence="3">Khon Kaen</strain>
    </source>
</reference>
<evidence type="ECO:0000256" key="1">
    <source>
        <dbReference type="ARBA" id="ARBA00005046"/>
    </source>
</evidence>
<sequence>MGDQAVALGLRQQFISAEHILFLAAYFVRRGVSKIRLTGGEPLMRKDLPEIIGMFAYGDNC</sequence>
<dbReference type="InterPro" id="IPR013785">
    <property type="entry name" value="Aldolase_TIM"/>
</dbReference>
<dbReference type="GO" id="GO:0061798">
    <property type="term" value="F:GTP 3',8'-cyclase activity"/>
    <property type="evidence" value="ECO:0007669"/>
    <property type="project" value="TreeGrafter"/>
</dbReference>